<dbReference type="PANTHER" id="PTHR24148:SF64">
    <property type="entry name" value="HETEROKARYON INCOMPATIBILITY DOMAIN-CONTAINING PROTEIN"/>
    <property type="match status" value="1"/>
</dbReference>
<organism evidence="2 3">
    <name type="scientific">Colletotrichum kahawae</name>
    <name type="common">Coffee berry disease fungus</name>
    <dbReference type="NCBI Taxonomy" id="34407"/>
    <lineage>
        <taxon>Eukaryota</taxon>
        <taxon>Fungi</taxon>
        <taxon>Dikarya</taxon>
        <taxon>Ascomycota</taxon>
        <taxon>Pezizomycotina</taxon>
        <taxon>Sordariomycetes</taxon>
        <taxon>Hypocreomycetidae</taxon>
        <taxon>Glomerellales</taxon>
        <taxon>Glomerellaceae</taxon>
        <taxon>Colletotrichum</taxon>
        <taxon>Colletotrichum gloeosporioides species complex</taxon>
    </lineage>
</organism>
<evidence type="ECO:0000313" key="2">
    <source>
        <dbReference type="EMBL" id="KAK2755832.1"/>
    </source>
</evidence>
<feature type="region of interest" description="Disordered" evidence="1">
    <location>
        <begin position="221"/>
        <end position="242"/>
    </location>
</feature>
<name>A0AAD9YDS6_COLKA</name>
<dbReference type="PANTHER" id="PTHR24148">
    <property type="entry name" value="ANKYRIN REPEAT DOMAIN-CONTAINING PROTEIN 39 HOMOLOG-RELATED"/>
    <property type="match status" value="1"/>
</dbReference>
<dbReference type="Proteomes" id="UP001281614">
    <property type="component" value="Unassembled WGS sequence"/>
</dbReference>
<protein>
    <submittedName>
        <fullName evidence="2">HET domain-containing protein</fullName>
    </submittedName>
</protein>
<proteinExistence type="predicted"/>
<evidence type="ECO:0000256" key="1">
    <source>
        <dbReference type="SAM" id="MobiDB-lite"/>
    </source>
</evidence>
<reference evidence="2" key="1">
    <citation type="submission" date="2023-02" db="EMBL/GenBank/DDBJ databases">
        <title>Colletotrichum kahawae CIFC_Que2 genome sequencing and assembly.</title>
        <authorList>
            <person name="Baroncelli R."/>
        </authorList>
    </citation>
    <scope>NUCLEOTIDE SEQUENCE</scope>
    <source>
        <strain evidence="2">CIFC_Que2</strain>
    </source>
</reference>
<evidence type="ECO:0000313" key="3">
    <source>
        <dbReference type="Proteomes" id="UP001281614"/>
    </source>
</evidence>
<comment type="caution">
    <text evidence="2">The sequence shown here is derived from an EMBL/GenBank/DDBJ whole genome shotgun (WGS) entry which is preliminary data.</text>
</comment>
<dbReference type="EMBL" id="VYYT01000216">
    <property type="protein sequence ID" value="KAK2755832.1"/>
    <property type="molecule type" value="Genomic_DNA"/>
</dbReference>
<sequence length="582" mass="66697">MGEIYKCAETVHVWLGHVDADEVAIAFANVRMVYASPATESYKAEIRLADRAVLRYGEHSVEYARFRAAWYLVESRMLSQDDQKDLRPLLKRDVTYDFSELLWGFHMANCSDPRDSLAALYGFLPQSKQPIDIQYGQIGWKEMYHRLAERLINENTLSANRVILHLFAFGPAATQSLDDSKCPSWVPDWSAARQLGMASGEFSMDLQNSVDRADKPWIDCSNELGGSKTEGPSSNSHLNGSLSGKEKEELWLQEARQDIPLGSRKYRSLKIQYATRFSAGQNKLRARWSPIRGGLYGKSARLILKLPREVVTGEKLWELALSCLKPIQHRKNCQRIAALFAIILRGMDIGSDHRGWPLDMLKAKLYKAFKIGFENPGFLVRGQVHLLTLIGSILRKFAFVELHPLWYSLDDDPMDPISLEEYGLAPYDMELGDILIPCDETRIQNLSNKEWFEPVDGCHLVEVPMCLRPISPKKVYEVLNVFQTKLPSPLNKIATRVFSSKRTYRDLQKNQEFSFPPSQVRTARFLGPVYCVSAYRTTIWENEDSNDYFEYFCEERLVTKLREDYRDARAAGLCRPLHIDIV</sequence>
<dbReference type="InterPro" id="IPR052895">
    <property type="entry name" value="HetReg/Transcr_Mod"/>
</dbReference>
<gene>
    <name evidence="2" type="ORF">CKAH01_17246</name>
</gene>
<dbReference type="AlphaFoldDB" id="A0AAD9YDS6"/>
<keyword evidence="3" id="KW-1185">Reference proteome</keyword>
<feature type="compositionally biased region" description="Low complexity" evidence="1">
    <location>
        <begin position="233"/>
        <end position="242"/>
    </location>
</feature>
<accession>A0AAD9YDS6</accession>